<dbReference type="HOGENOM" id="CLU_004498_6_0_1"/>
<dbReference type="Pfam" id="PF01593">
    <property type="entry name" value="Amino_oxidase"/>
    <property type="match status" value="1"/>
</dbReference>
<comment type="cofactor">
    <cofactor evidence="1 4">
        <name>FAD</name>
        <dbReference type="ChEBI" id="CHEBI:57692"/>
    </cofactor>
</comment>
<dbReference type="EC" id="1.4.3.-" evidence="4"/>
<dbReference type="STRING" id="1095629.A0A0C9YGI8"/>
<proteinExistence type="inferred from homology"/>
<organism evidence="7 8">
    <name type="scientific">Laccaria amethystina LaAM-08-1</name>
    <dbReference type="NCBI Taxonomy" id="1095629"/>
    <lineage>
        <taxon>Eukaryota</taxon>
        <taxon>Fungi</taxon>
        <taxon>Dikarya</taxon>
        <taxon>Basidiomycota</taxon>
        <taxon>Agaricomycotina</taxon>
        <taxon>Agaricomycetes</taxon>
        <taxon>Agaricomycetidae</taxon>
        <taxon>Agaricales</taxon>
        <taxon>Agaricineae</taxon>
        <taxon>Hydnangiaceae</taxon>
        <taxon>Laccaria</taxon>
    </lineage>
</organism>
<accession>A0A0C9YGI8</accession>
<evidence type="ECO:0000256" key="5">
    <source>
        <dbReference type="SAM" id="SignalP"/>
    </source>
</evidence>
<name>A0A0C9YGI8_9AGAR</name>
<keyword evidence="4" id="KW-0274">FAD</keyword>
<feature type="signal peptide" evidence="5">
    <location>
        <begin position="1"/>
        <end position="19"/>
    </location>
</feature>
<dbReference type="PANTHER" id="PTHR10742">
    <property type="entry name" value="FLAVIN MONOAMINE OXIDASE"/>
    <property type="match status" value="1"/>
</dbReference>
<feature type="binding site" evidence="3">
    <location>
        <position position="266"/>
    </location>
    <ligand>
        <name>FAD</name>
        <dbReference type="ChEBI" id="CHEBI:57692"/>
    </ligand>
</feature>
<dbReference type="Proteomes" id="UP000054477">
    <property type="component" value="Unassembled WGS sequence"/>
</dbReference>
<keyword evidence="8" id="KW-1185">Reference proteome</keyword>
<reference evidence="8" key="2">
    <citation type="submission" date="2015-01" db="EMBL/GenBank/DDBJ databases">
        <title>Evolutionary Origins and Diversification of the Mycorrhizal Mutualists.</title>
        <authorList>
            <consortium name="DOE Joint Genome Institute"/>
            <consortium name="Mycorrhizal Genomics Consortium"/>
            <person name="Kohler A."/>
            <person name="Kuo A."/>
            <person name="Nagy L.G."/>
            <person name="Floudas D."/>
            <person name="Copeland A."/>
            <person name="Barry K.W."/>
            <person name="Cichocki N."/>
            <person name="Veneault-Fourrey C."/>
            <person name="LaButti K."/>
            <person name="Lindquist E.A."/>
            <person name="Lipzen A."/>
            <person name="Lundell T."/>
            <person name="Morin E."/>
            <person name="Murat C."/>
            <person name="Riley R."/>
            <person name="Ohm R."/>
            <person name="Sun H."/>
            <person name="Tunlid A."/>
            <person name="Henrissat B."/>
            <person name="Grigoriev I.V."/>
            <person name="Hibbett D.S."/>
            <person name="Martin F."/>
        </authorList>
    </citation>
    <scope>NUCLEOTIDE SEQUENCE [LARGE SCALE GENOMIC DNA]</scope>
    <source>
        <strain evidence="8">LaAM-08-1</strain>
    </source>
</reference>
<evidence type="ECO:0000313" key="7">
    <source>
        <dbReference type="EMBL" id="KIK09487.1"/>
    </source>
</evidence>
<dbReference type="GO" id="GO:0016491">
    <property type="term" value="F:oxidoreductase activity"/>
    <property type="evidence" value="ECO:0007669"/>
    <property type="project" value="UniProtKB-KW"/>
</dbReference>
<comment type="similarity">
    <text evidence="4">Belongs to the flavin monoamine oxidase family.</text>
</comment>
<dbReference type="Gene3D" id="3.90.660.10">
    <property type="match status" value="1"/>
</dbReference>
<keyword evidence="4" id="KW-0285">Flavoprotein</keyword>
<feature type="domain" description="Amine oxidase" evidence="6">
    <location>
        <begin position="37"/>
        <end position="476"/>
    </location>
</feature>
<protein>
    <recommendedName>
        <fullName evidence="4">Amine oxidase</fullName>
        <ecNumber evidence="4">1.4.3.-</ecNumber>
    </recommendedName>
</protein>
<evidence type="ECO:0000256" key="1">
    <source>
        <dbReference type="ARBA" id="ARBA00001974"/>
    </source>
</evidence>
<dbReference type="PANTHER" id="PTHR10742:SF313">
    <property type="entry name" value="AMINE OXIDASE"/>
    <property type="match status" value="1"/>
</dbReference>
<dbReference type="OrthoDB" id="5046242at2759"/>
<evidence type="ECO:0000256" key="3">
    <source>
        <dbReference type="PIRSR" id="PIRSR601613-1"/>
    </source>
</evidence>
<dbReference type="GO" id="GO:0006598">
    <property type="term" value="P:polyamine catabolic process"/>
    <property type="evidence" value="ECO:0007669"/>
    <property type="project" value="TreeGrafter"/>
</dbReference>
<dbReference type="InterPro" id="IPR001613">
    <property type="entry name" value="Flavin_amine_oxidase"/>
</dbReference>
<feature type="binding site" evidence="3">
    <location>
        <begin position="58"/>
        <end position="59"/>
    </location>
    <ligand>
        <name>FAD</name>
        <dbReference type="ChEBI" id="CHEBI:57692"/>
    </ligand>
</feature>
<keyword evidence="5" id="KW-0732">Signal</keyword>
<sequence>MMLTRRFSYLFLMIVSAGGRPFANPDHHQVLVLGGGVAGIIAARSLHSKGVGDFVIIEARDELGGRMRSHNFGGTTIEVGANWIQGTQVPGGPANPILDLAIKHNLKTRANDWFGSISTVIVFSSLILTFDASRPATYDSKGATDYLDVFKTSVDDFSNLTVLAGARVDEKLVDVTGRTGYSLIAPRKTDDHSRASEYYQFDWEYAQTPKESSLIAAGNNFTYNTDEGGFSGDNQMSIDPRGFKYLIQQEAQEFIKPRNLILNTTVKSISYSNSGVTVTLTDGKKVTGSYAICTFSLGVLQNNRVEFQPPLPAFKVEAIQSMTMATYTKVFLRFPKKFWFDTEMALYADAERGRYPVWQSLDHPNFFPGSRILFVTVTGDYSLRIERLSDSQVKSEIMGVLRTMFPNITVPEPTDFFFQRWNDDPLYHGSYSNWPPSFFSEHHDNLRANVGNLYFAGEAMSIKYFGFLHGAYFEGLAIGQMVASCINGEGCVGLKQVKDVVNLHPYEIPNGTSD</sequence>
<dbReference type="InterPro" id="IPR036188">
    <property type="entry name" value="FAD/NAD-bd_sf"/>
</dbReference>
<dbReference type="PRINTS" id="PR00757">
    <property type="entry name" value="AMINEOXDASEF"/>
</dbReference>
<evidence type="ECO:0000259" key="6">
    <source>
        <dbReference type="Pfam" id="PF01593"/>
    </source>
</evidence>
<dbReference type="SUPFAM" id="SSF51905">
    <property type="entry name" value="FAD/NAD(P)-binding domain"/>
    <property type="match status" value="1"/>
</dbReference>
<gene>
    <name evidence="7" type="ORF">K443DRAFT_388561</name>
</gene>
<dbReference type="InterPro" id="IPR050281">
    <property type="entry name" value="Flavin_monoamine_oxidase"/>
</dbReference>
<evidence type="ECO:0000256" key="2">
    <source>
        <dbReference type="ARBA" id="ARBA00023002"/>
    </source>
</evidence>
<dbReference type="AlphaFoldDB" id="A0A0C9YGI8"/>
<feature type="chain" id="PRO_5002206710" description="Amine oxidase" evidence="5">
    <location>
        <begin position="20"/>
        <end position="514"/>
    </location>
</feature>
<reference evidence="7 8" key="1">
    <citation type="submission" date="2014-04" db="EMBL/GenBank/DDBJ databases">
        <authorList>
            <consortium name="DOE Joint Genome Institute"/>
            <person name="Kuo A."/>
            <person name="Kohler A."/>
            <person name="Nagy L.G."/>
            <person name="Floudas D."/>
            <person name="Copeland A."/>
            <person name="Barry K.W."/>
            <person name="Cichocki N."/>
            <person name="Veneault-Fourrey C."/>
            <person name="LaButti K."/>
            <person name="Lindquist E.A."/>
            <person name="Lipzen A."/>
            <person name="Lundell T."/>
            <person name="Morin E."/>
            <person name="Murat C."/>
            <person name="Sun H."/>
            <person name="Tunlid A."/>
            <person name="Henrissat B."/>
            <person name="Grigoriev I.V."/>
            <person name="Hibbett D.S."/>
            <person name="Martin F."/>
            <person name="Nordberg H.P."/>
            <person name="Cantor M.N."/>
            <person name="Hua S.X."/>
        </authorList>
    </citation>
    <scope>NUCLEOTIDE SEQUENCE [LARGE SCALE GENOMIC DNA]</scope>
    <source>
        <strain evidence="7 8">LaAM-08-1</strain>
    </source>
</reference>
<dbReference type="InterPro" id="IPR002937">
    <property type="entry name" value="Amino_oxidase"/>
</dbReference>
<dbReference type="Gene3D" id="3.50.50.60">
    <property type="entry name" value="FAD/NAD(P)-binding domain"/>
    <property type="match status" value="1"/>
</dbReference>
<dbReference type="SUPFAM" id="SSF54373">
    <property type="entry name" value="FAD-linked reductases, C-terminal domain"/>
    <property type="match status" value="1"/>
</dbReference>
<keyword evidence="2 4" id="KW-0560">Oxidoreductase</keyword>
<evidence type="ECO:0000313" key="8">
    <source>
        <dbReference type="Proteomes" id="UP000054477"/>
    </source>
</evidence>
<evidence type="ECO:0000256" key="4">
    <source>
        <dbReference type="RuleBase" id="RU362067"/>
    </source>
</evidence>
<dbReference type="EMBL" id="KN838538">
    <property type="protein sequence ID" value="KIK09487.1"/>
    <property type="molecule type" value="Genomic_DNA"/>
</dbReference>